<protein>
    <recommendedName>
        <fullName evidence="2">Ysc84 actin-binding domain-containing protein</fullName>
    </recommendedName>
</protein>
<reference evidence="3 4" key="1">
    <citation type="journal article" date="2018" name="Sci. Rep.">
        <title>A novel species of the marine cyanobacterium Acaryochloris with a unique pigment content and lifestyle.</title>
        <authorList>
            <person name="Partensky F."/>
            <person name="Six C."/>
            <person name="Ratin M."/>
            <person name="Garczarek L."/>
            <person name="Vaulot D."/>
            <person name="Probert I."/>
            <person name="Calteau A."/>
            <person name="Gourvil P."/>
            <person name="Marie D."/>
            <person name="Grebert T."/>
            <person name="Bouchier C."/>
            <person name="Le Panse S."/>
            <person name="Gachenot M."/>
            <person name="Rodriguez F."/>
            <person name="Garrido J.L."/>
        </authorList>
    </citation>
    <scope>NUCLEOTIDE SEQUENCE [LARGE SCALE GENOMIC DNA]</scope>
    <source>
        <strain evidence="3 4">RCC1774</strain>
    </source>
</reference>
<dbReference type="InterPro" id="IPR051702">
    <property type="entry name" value="SH3_domain_YSC84-like"/>
</dbReference>
<dbReference type="InterPro" id="IPR007461">
    <property type="entry name" value="Ysc84_actin-binding"/>
</dbReference>
<proteinExistence type="predicted"/>
<evidence type="ECO:0000256" key="1">
    <source>
        <dbReference type="SAM" id="SignalP"/>
    </source>
</evidence>
<comment type="caution">
    <text evidence="3">The sequence shown here is derived from an EMBL/GenBank/DDBJ whole genome shotgun (WGS) entry which is preliminary data.</text>
</comment>
<dbReference type="Proteomes" id="UP000248857">
    <property type="component" value="Unassembled WGS sequence"/>
</dbReference>
<name>A0A2W1JQI8_9CYAN</name>
<keyword evidence="1" id="KW-0732">Signal</keyword>
<dbReference type="OrthoDB" id="9782434at2"/>
<dbReference type="RefSeq" id="WP_110988256.1">
    <property type="nucleotide sequence ID" value="NZ_CAWNWM010000020.1"/>
</dbReference>
<sequence>MLNRTQAIISFTLLLSALAVPAIAAPESYEEVTESTEVFSEMVKNPETQIPAALLRKSQAIAVITNIKQGGFILGGRRGDGVMLTRQADGSWSNPAFINLTGGSIGLQAGFKSTDLILVFPSKAALDKVLSGDFELGGSVSGTAGPVGKAATESLEGFGDDIYAYSRSEGLFGSVSLEGSELSFDDDDNAEFYGQPLTVKQIFAGQPTSAPTVVQSLKNALRLAE</sequence>
<dbReference type="Pfam" id="PF04366">
    <property type="entry name" value="Ysc84"/>
    <property type="match status" value="1"/>
</dbReference>
<feature type="chain" id="PRO_5015959203" description="Ysc84 actin-binding domain-containing protein" evidence="1">
    <location>
        <begin position="25"/>
        <end position="225"/>
    </location>
</feature>
<evidence type="ECO:0000313" key="3">
    <source>
        <dbReference type="EMBL" id="PZD71177.1"/>
    </source>
</evidence>
<dbReference type="CDD" id="cd11524">
    <property type="entry name" value="SYLF"/>
    <property type="match status" value="1"/>
</dbReference>
<gene>
    <name evidence="3" type="ORF">C1752_07453</name>
</gene>
<dbReference type="AlphaFoldDB" id="A0A2W1JQI8"/>
<dbReference type="PANTHER" id="PTHR15629">
    <property type="entry name" value="SH3YL1 PROTEIN"/>
    <property type="match status" value="1"/>
</dbReference>
<organism evidence="3 4">
    <name type="scientific">Acaryochloris thomasi RCC1774</name>
    <dbReference type="NCBI Taxonomy" id="1764569"/>
    <lineage>
        <taxon>Bacteria</taxon>
        <taxon>Bacillati</taxon>
        <taxon>Cyanobacteriota</taxon>
        <taxon>Cyanophyceae</taxon>
        <taxon>Acaryochloridales</taxon>
        <taxon>Acaryochloridaceae</taxon>
        <taxon>Acaryochloris</taxon>
        <taxon>Acaryochloris thomasi</taxon>
    </lineage>
</organism>
<evidence type="ECO:0000259" key="2">
    <source>
        <dbReference type="Pfam" id="PF04366"/>
    </source>
</evidence>
<dbReference type="PANTHER" id="PTHR15629:SF2">
    <property type="entry name" value="SH3 DOMAIN-CONTAINING YSC84-LIKE PROTEIN 1"/>
    <property type="match status" value="1"/>
</dbReference>
<accession>A0A2W1JQI8</accession>
<dbReference type="EMBL" id="PQWO01000020">
    <property type="protein sequence ID" value="PZD71177.1"/>
    <property type="molecule type" value="Genomic_DNA"/>
</dbReference>
<feature type="domain" description="Ysc84 actin-binding" evidence="2">
    <location>
        <begin position="101"/>
        <end position="222"/>
    </location>
</feature>
<dbReference type="GO" id="GO:0035091">
    <property type="term" value="F:phosphatidylinositol binding"/>
    <property type="evidence" value="ECO:0007669"/>
    <property type="project" value="TreeGrafter"/>
</dbReference>
<feature type="signal peptide" evidence="1">
    <location>
        <begin position="1"/>
        <end position="24"/>
    </location>
</feature>
<evidence type="ECO:0000313" key="4">
    <source>
        <dbReference type="Proteomes" id="UP000248857"/>
    </source>
</evidence>
<keyword evidence="4" id="KW-1185">Reference proteome</keyword>